<evidence type="ECO:0000313" key="8">
    <source>
        <dbReference type="Proteomes" id="UP000177208"/>
    </source>
</evidence>
<dbReference type="GO" id="GO:0003677">
    <property type="term" value="F:DNA binding"/>
    <property type="evidence" value="ECO:0007669"/>
    <property type="project" value="UniProtKB-KW"/>
</dbReference>
<dbReference type="Proteomes" id="UP000177208">
    <property type="component" value="Unassembled WGS sequence"/>
</dbReference>
<dbReference type="CDD" id="cd06171">
    <property type="entry name" value="Sigma70_r4"/>
    <property type="match status" value="1"/>
</dbReference>
<dbReference type="NCBIfam" id="TIGR02937">
    <property type="entry name" value="sigma70-ECF"/>
    <property type="match status" value="1"/>
</dbReference>
<protein>
    <recommendedName>
        <fullName evidence="6">HTH luxR-type domain-containing protein</fullName>
    </recommendedName>
</protein>
<evidence type="ECO:0000256" key="5">
    <source>
        <dbReference type="ARBA" id="ARBA00023163"/>
    </source>
</evidence>
<comment type="caution">
    <text evidence="7">The sequence shown here is derived from an EMBL/GenBank/DDBJ whole genome shotgun (WGS) entry which is preliminary data.</text>
</comment>
<dbReference type="AlphaFoldDB" id="A0A1F7GCL0"/>
<dbReference type="InterPro" id="IPR014284">
    <property type="entry name" value="RNA_pol_sigma-70_dom"/>
</dbReference>
<dbReference type="Pfam" id="PF08281">
    <property type="entry name" value="Sigma70_r4_2"/>
    <property type="match status" value="1"/>
</dbReference>
<dbReference type="GO" id="GO:0006352">
    <property type="term" value="P:DNA-templated transcription initiation"/>
    <property type="evidence" value="ECO:0007669"/>
    <property type="project" value="InterPro"/>
</dbReference>
<feature type="domain" description="HTH luxR-type" evidence="6">
    <location>
        <begin position="134"/>
        <end position="161"/>
    </location>
</feature>
<gene>
    <name evidence="7" type="ORF">A2774_00060</name>
</gene>
<accession>A0A1F7GCL0</accession>
<comment type="similarity">
    <text evidence="1">Belongs to the sigma-70 factor family. ECF subfamily.</text>
</comment>
<evidence type="ECO:0000313" key="7">
    <source>
        <dbReference type="EMBL" id="OGK16680.1"/>
    </source>
</evidence>
<dbReference type="SUPFAM" id="SSF88946">
    <property type="entry name" value="Sigma2 domain of RNA polymerase sigma factors"/>
    <property type="match status" value="1"/>
</dbReference>
<keyword evidence="5" id="KW-0804">Transcription</keyword>
<dbReference type="GO" id="GO:0016987">
    <property type="term" value="F:sigma factor activity"/>
    <property type="evidence" value="ECO:0007669"/>
    <property type="project" value="UniProtKB-KW"/>
</dbReference>
<dbReference type="InterPro" id="IPR000792">
    <property type="entry name" value="Tscrpt_reg_LuxR_C"/>
</dbReference>
<evidence type="ECO:0000259" key="6">
    <source>
        <dbReference type="PROSITE" id="PS00622"/>
    </source>
</evidence>
<dbReference type="Pfam" id="PF04542">
    <property type="entry name" value="Sigma70_r2"/>
    <property type="match status" value="1"/>
</dbReference>
<dbReference type="PANTHER" id="PTHR43133">
    <property type="entry name" value="RNA POLYMERASE ECF-TYPE SIGMA FACTO"/>
    <property type="match status" value="1"/>
</dbReference>
<sequence>MRNLSDKETILRIKNGKIDDFTYIVKKYNKQIYNYIIKKIKNRDDIEDVIQTSFLQFYKAIARFDEEKPVLPYLFQIVKNEMKMFWRSKKKTVPLDERIAVDEQEEPVDQGFIERQLSKLNHEQKKAIKLVSEGFSYREIGKFLGRPINTIRTIIRRAREKLKNDPSGKSQGHSG</sequence>
<evidence type="ECO:0000256" key="2">
    <source>
        <dbReference type="ARBA" id="ARBA00023015"/>
    </source>
</evidence>
<dbReference type="InterPro" id="IPR036388">
    <property type="entry name" value="WH-like_DNA-bd_sf"/>
</dbReference>
<name>A0A1F7GCL0_9BACT</name>
<dbReference type="PANTHER" id="PTHR43133:SF8">
    <property type="entry name" value="RNA POLYMERASE SIGMA FACTOR HI_1459-RELATED"/>
    <property type="match status" value="1"/>
</dbReference>
<keyword evidence="2" id="KW-0805">Transcription regulation</keyword>
<proteinExistence type="inferred from homology"/>
<dbReference type="InterPro" id="IPR039425">
    <property type="entry name" value="RNA_pol_sigma-70-like"/>
</dbReference>
<dbReference type="PROSITE" id="PS00622">
    <property type="entry name" value="HTH_LUXR_1"/>
    <property type="match status" value="1"/>
</dbReference>
<dbReference type="InterPro" id="IPR013325">
    <property type="entry name" value="RNA_pol_sigma_r2"/>
</dbReference>
<dbReference type="InterPro" id="IPR007627">
    <property type="entry name" value="RNA_pol_sigma70_r2"/>
</dbReference>
<dbReference type="EMBL" id="MFZG01000019">
    <property type="protein sequence ID" value="OGK16680.1"/>
    <property type="molecule type" value="Genomic_DNA"/>
</dbReference>
<reference evidence="7 8" key="1">
    <citation type="journal article" date="2016" name="Nat. Commun.">
        <title>Thousands of microbial genomes shed light on interconnected biogeochemical processes in an aquifer system.</title>
        <authorList>
            <person name="Anantharaman K."/>
            <person name="Brown C.T."/>
            <person name="Hug L.A."/>
            <person name="Sharon I."/>
            <person name="Castelle C.J."/>
            <person name="Probst A.J."/>
            <person name="Thomas B.C."/>
            <person name="Singh A."/>
            <person name="Wilkins M.J."/>
            <person name="Karaoz U."/>
            <person name="Brodie E.L."/>
            <person name="Williams K.H."/>
            <person name="Hubbard S.S."/>
            <person name="Banfield J.F."/>
        </authorList>
    </citation>
    <scope>NUCLEOTIDE SEQUENCE [LARGE SCALE GENOMIC DNA]</scope>
</reference>
<dbReference type="Gene3D" id="1.10.10.10">
    <property type="entry name" value="Winged helix-like DNA-binding domain superfamily/Winged helix DNA-binding domain"/>
    <property type="match status" value="1"/>
</dbReference>
<keyword evidence="3" id="KW-0731">Sigma factor</keyword>
<evidence type="ECO:0000256" key="3">
    <source>
        <dbReference type="ARBA" id="ARBA00023082"/>
    </source>
</evidence>
<evidence type="ECO:0000256" key="4">
    <source>
        <dbReference type="ARBA" id="ARBA00023125"/>
    </source>
</evidence>
<evidence type="ECO:0000256" key="1">
    <source>
        <dbReference type="ARBA" id="ARBA00010641"/>
    </source>
</evidence>
<dbReference type="InterPro" id="IPR013324">
    <property type="entry name" value="RNA_pol_sigma_r3/r4-like"/>
</dbReference>
<dbReference type="InterPro" id="IPR013249">
    <property type="entry name" value="RNA_pol_sigma70_r4_t2"/>
</dbReference>
<dbReference type="SUPFAM" id="SSF88659">
    <property type="entry name" value="Sigma3 and sigma4 domains of RNA polymerase sigma factors"/>
    <property type="match status" value="1"/>
</dbReference>
<keyword evidence="4" id="KW-0238">DNA-binding</keyword>
<organism evidence="7 8">
    <name type="scientific">Candidatus Roizmanbacteria bacterium RIFCSPHIGHO2_01_FULL_39_12c</name>
    <dbReference type="NCBI Taxonomy" id="1802031"/>
    <lineage>
        <taxon>Bacteria</taxon>
        <taxon>Candidatus Roizmaniibacteriota</taxon>
    </lineage>
</organism>
<dbReference type="Gene3D" id="1.10.1740.10">
    <property type="match status" value="1"/>
</dbReference>